<keyword evidence="1" id="KW-0812">Transmembrane</keyword>
<keyword evidence="1" id="KW-1133">Transmembrane helix</keyword>
<feature type="transmembrane region" description="Helical" evidence="1">
    <location>
        <begin position="146"/>
        <end position="166"/>
    </location>
</feature>
<keyword evidence="1" id="KW-0472">Membrane</keyword>
<dbReference type="RefSeq" id="WP_285761167.1">
    <property type="nucleotide sequence ID" value="NZ_BSQG01000008.1"/>
</dbReference>
<feature type="transmembrane region" description="Helical" evidence="1">
    <location>
        <begin position="457"/>
        <end position="476"/>
    </location>
</feature>
<proteinExistence type="predicted"/>
<dbReference type="Proteomes" id="UP001165092">
    <property type="component" value="Unassembled WGS sequence"/>
</dbReference>
<reference evidence="2" key="1">
    <citation type="submission" date="2023-02" db="EMBL/GenBank/DDBJ databases">
        <title>Nocardiopsis ansamitocini NBRC 112285.</title>
        <authorList>
            <person name="Ichikawa N."/>
            <person name="Sato H."/>
            <person name="Tonouchi N."/>
        </authorList>
    </citation>
    <scope>NUCLEOTIDE SEQUENCE</scope>
    <source>
        <strain evidence="2">NBRC 112285</strain>
    </source>
</reference>
<name>A0A9W6UK70_9ACTN</name>
<feature type="transmembrane region" description="Helical" evidence="1">
    <location>
        <begin position="253"/>
        <end position="272"/>
    </location>
</feature>
<accession>A0A9W6UK70</accession>
<evidence type="ECO:0000256" key="1">
    <source>
        <dbReference type="SAM" id="Phobius"/>
    </source>
</evidence>
<protein>
    <submittedName>
        <fullName evidence="2">Uncharacterized protein</fullName>
    </submittedName>
</protein>
<dbReference type="AlphaFoldDB" id="A0A9W6UK70"/>
<keyword evidence="3" id="KW-1185">Reference proteome</keyword>
<sequence length="677" mass="72528">MRLTPGRLLSRVTLAPVVALCAWLSVAFPLLLLGVFTPVTGLVLGLPAVVAALALAPRLVPEPESDDTPWWPVVLVLVIVVAFAVVQIVYHSEQFVIRRDAASYAQYTAWIAQNGFLPIPQHRELIAGDYPGLSYNSLAYYQVDDVVWPQFLAGAPLVYALGYWAGGLNGMVVVPPIIGALGVLTLAGLTARLVGARWAPLAALLLAVTLPQQWVSRSTYSEPVAQVLLFGALVLAYEALARRTPARGRWGSPHALALAAGLAFGLALLVRIDGIRDILPVIGFLGLLLLARRGQALPMAIGLAVGAGYGLVAGFVLSRPYLEYLSASLDPLLLLAGGVIALTVLATIVLWRRGVPRFDRPGWLPTGLAVAVIVVMTGFAVRPLLFTQRGHGDDATGLYIGQVQEIEGLLVDPHRTYEEMSLYWVGWYVGLAAVLLATLGVALLLRRVAMRGQPQWVLPLMVLLWTVATTLARPAITPDHPWASRRLIVLVIPAFILFAVWFLSWATRYLREHPARVPEWAVSGVAAVGAIALLVPTAVTAGGIMTYRTDVGSVAATERTCAAIGPDSSVVIVDPSTASKFMQLIRGMCGVPTAHLNDPDPVSVREVVEQIHSRNRTAVLAAAGPELIEPYLPAGTVPTHPFDVHTEQDPSTLMEPPTGAWAFNGDVWVAVLPVPES</sequence>
<feature type="transmembrane region" description="Helical" evidence="1">
    <location>
        <begin position="12"/>
        <end position="32"/>
    </location>
</feature>
<gene>
    <name evidence="2" type="ORF">Nans01_39750</name>
</gene>
<evidence type="ECO:0000313" key="2">
    <source>
        <dbReference type="EMBL" id="GLU49624.1"/>
    </source>
</evidence>
<feature type="transmembrane region" description="Helical" evidence="1">
    <location>
        <begin position="488"/>
        <end position="508"/>
    </location>
</feature>
<feature type="transmembrane region" description="Helical" evidence="1">
    <location>
        <begin position="301"/>
        <end position="320"/>
    </location>
</feature>
<feature type="transmembrane region" description="Helical" evidence="1">
    <location>
        <begin position="172"/>
        <end position="191"/>
    </location>
</feature>
<feature type="transmembrane region" description="Helical" evidence="1">
    <location>
        <begin position="422"/>
        <end position="445"/>
    </location>
</feature>
<organism evidence="2 3">
    <name type="scientific">Nocardiopsis ansamitocini</name>
    <dbReference type="NCBI Taxonomy" id="1670832"/>
    <lineage>
        <taxon>Bacteria</taxon>
        <taxon>Bacillati</taxon>
        <taxon>Actinomycetota</taxon>
        <taxon>Actinomycetes</taxon>
        <taxon>Streptosporangiales</taxon>
        <taxon>Nocardiopsidaceae</taxon>
        <taxon>Nocardiopsis</taxon>
    </lineage>
</organism>
<dbReference type="EMBL" id="BSQG01000008">
    <property type="protein sequence ID" value="GLU49624.1"/>
    <property type="molecule type" value="Genomic_DNA"/>
</dbReference>
<feature type="transmembrane region" description="Helical" evidence="1">
    <location>
        <begin position="69"/>
        <end position="90"/>
    </location>
</feature>
<feature type="transmembrane region" description="Helical" evidence="1">
    <location>
        <begin position="223"/>
        <end position="241"/>
    </location>
</feature>
<feature type="transmembrane region" description="Helical" evidence="1">
    <location>
        <begin position="520"/>
        <end position="539"/>
    </location>
</feature>
<feature type="transmembrane region" description="Helical" evidence="1">
    <location>
        <begin position="363"/>
        <end position="381"/>
    </location>
</feature>
<feature type="transmembrane region" description="Helical" evidence="1">
    <location>
        <begin position="332"/>
        <end position="351"/>
    </location>
</feature>
<evidence type="ECO:0000313" key="3">
    <source>
        <dbReference type="Proteomes" id="UP001165092"/>
    </source>
</evidence>
<feature type="transmembrane region" description="Helical" evidence="1">
    <location>
        <begin position="278"/>
        <end position="294"/>
    </location>
</feature>
<feature type="transmembrane region" description="Helical" evidence="1">
    <location>
        <begin position="39"/>
        <end position="57"/>
    </location>
</feature>
<comment type="caution">
    <text evidence="2">The sequence shown here is derived from an EMBL/GenBank/DDBJ whole genome shotgun (WGS) entry which is preliminary data.</text>
</comment>